<evidence type="ECO:0000313" key="8">
    <source>
        <dbReference type="EMBL" id="OGK53313.1"/>
    </source>
</evidence>
<evidence type="ECO:0000256" key="6">
    <source>
        <dbReference type="RuleBase" id="RU003653"/>
    </source>
</evidence>
<evidence type="ECO:0000256" key="2">
    <source>
        <dbReference type="ARBA" id="ARBA00022438"/>
    </source>
</evidence>
<keyword evidence="4 6" id="KW-0479">Metal-binding</keyword>
<reference evidence="8 9" key="1">
    <citation type="journal article" date="2016" name="Nat. Commun.">
        <title>Thousands of microbial genomes shed light on interconnected biogeochemical processes in an aquifer system.</title>
        <authorList>
            <person name="Anantharaman K."/>
            <person name="Brown C.T."/>
            <person name="Hug L.A."/>
            <person name="Sharon I."/>
            <person name="Castelle C.J."/>
            <person name="Probst A.J."/>
            <person name="Thomas B.C."/>
            <person name="Singh A."/>
            <person name="Wilkins M.J."/>
            <person name="Karaoz U."/>
            <person name="Brodie E.L."/>
            <person name="Williams K.H."/>
            <person name="Hubbard S.S."/>
            <person name="Banfield J.F."/>
        </authorList>
    </citation>
    <scope>NUCLEOTIDE SEQUENCE [LARGE SCALE GENOMIC DNA]</scope>
</reference>
<evidence type="ECO:0000313" key="9">
    <source>
        <dbReference type="Proteomes" id="UP000177418"/>
    </source>
</evidence>
<evidence type="ECO:0000256" key="3">
    <source>
        <dbReference type="ARBA" id="ARBA00022670"/>
    </source>
</evidence>
<protein>
    <recommendedName>
        <fullName evidence="6">Methionine aminopeptidase</fullName>
        <ecNumber evidence="6">3.4.11.18</ecNumber>
    </recommendedName>
</protein>
<name>A0A1F7JCH4_9BACT</name>
<dbReference type="GO" id="GO:0070006">
    <property type="term" value="F:metalloaminopeptidase activity"/>
    <property type="evidence" value="ECO:0007669"/>
    <property type="project" value="InterPro"/>
</dbReference>
<evidence type="ECO:0000256" key="4">
    <source>
        <dbReference type="ARBA" id="ARBA00022723"/>
    </source>
</evidence>
<dbReference type="Pfam" id="PF00557">
    <property type="entry name" value="Peptidase_M24"/>
    <property type="match status" value="1"/>
</dbReference>
<dbReference type="Gene3D" id="3.90.230.10">
    <property type="entry name" value="Creatinase/methionine aminopeptidase superfamily"/>
    <property type="match status" value="1"/>
</dbReference>
<proteinExistence type="inferred from homology"/>
<organism evidence="8 9">
    <name type="scientific">Candidatus Roizmanbacteria bacterium RIFCSPLOWO2_02_FULL_36_11</name>
    <dbReference type="NCBI Taxonomy" id="1802071"/>
    <lineage>
        <taxon>Bacteria</taxon>
        <taxon>Candidatus Roizmaniibacteriota</taxon>
    </lineage>
</organism>
<comment type="function">
    <text evidence="1">Removes the N-terminal methionine from nascent proteins. The N-terminal methionine is often cleaved when the second residue in the primary sequence is small and uncharged (Met-Ala-, Cys, Gly, Pro, Ser, Thr, or Val). Requires deformylation of the N(alpha)-formylated initiator methionine before it can be hydrolyzed.</text>
</comment>
<keyword evidence="5" id="KW-0378">Hydrolase</keyword>
<comment type="caution">
    <text evidence="8">The sequence shown here is derived from an EMBL/GenBank/DDBJ whole genome shotgun (WGS) entry which is preliminary data.</text>
</comment>
<feature type="domain" description="Peptidase M24" evidence="7">
    <location>
        <begin position="12"/>
        <end position="243"/>
    </location>
</feature>
<comment type="cofactor">
    <cofactor evidence="6">
        <name>Co(2+)</name>
        <dbReference type="ChEBI" id="CHEBI:48828"/>
    </cofactor>
    <cofactor evidence="6">
        <name>Zn(2+)</name>
        <dbReference type="ChEBI" id="CHEBI:29105"/>
    </cofactor>
    <cofactor evidence="6">
        <name>Mn(2+)</name>
        <dbReference type="ChEBI" id="CHEBI:29035"/>
    </cofactor>
    <cofactor evidence="6">
        <name>Fe(2+)</name>
        <dbReference type="ChEBI" id="CHEBI:29033"/>
    </cofactor>
    <text evidence="6">Binds 2 divalent metal cations per subunit. Has a high-affinity and a low affinity metal-binding site. The true nature of the physiological cofactor is under debate. The enzyme is active with cobalt, zinc, manganese or divalent iron ions.</text>
</comment>
<comment type="catalytic activity">
    <reaction evidence="6">
        <text>Release of N-terminal amino acids, preferentially methionine, from peptides and arylamides.</text>
        <dbReference type="EC" id="3.4.11.18"/>
    </reaction>
</comment>
<dbReference type="GO" id="GO:0004239">
    <property type="term" value="F:initiator methionyl aminopeptidase activity"/>
    <property type="evidence" value="ECO:0007669"/>
    <property type="project" value="UniProtKB-EC"/>
</dbReference>
<dbReference type="PANTHER" id="PTHR43330">
    <property type="entry name" value="METHIONINE AMINOPEPTIDASE"/>
    <property type="match status" value="1"/>
</dbReference>
<dbReference type="GO" id="GO:0005829">
    <property type="term" value="C:cytosol"/>
    <property type="evidence" value="ECO:0007669"/>
    <property type="project" value="TreeGrafter"/>
</dbReference>
<dbReference type="NCBIfam" id="TIGR00500">
    <property type="entry name" value="met_pdase_I"/>
    <property type="match status" value="1"/>
</dbReference>
<dbReference type="EMBL" id="MGAV01000021">
    <property type="protein sequence ID" value="OGK53313.1"/>
    <property type="molecule type" value="Genomic_DNA"/>
</dbReference>
<dbReference type="InterPro" id="IPR000994">
    <property type="entry name" value="Pept_M24"/>
</dbReference>
<dbReference type="InterPro" id="IPR001714">
    <property type="entry name" value="Pept_M24_MAP"/>
</dbReference>
<evidence type="ECO:0000256" key="5">
    <source>
        <dbReference type="ARBA" id="ARBA00022801"/>
    </source>
</evidence>
<dbReference type="GO" id="GO:0006508">
    <property type="term" value="P:proteolysis"/>
    <property type="evidence" value="ECO:0007669"/>
    <property type="project" value="UniProtKB-KW"/>
</dbReference>
<evidence type="ECO:0000256" key="1">
    <source>
        <dbReference type="ARBA" id="ARBA00002521"/>
    </source>
</evidence>
<sequence>MIKLKNDNEIDLIKQGGLILKAVFEDIKPAVIAGKRTKDIDDKIESIIVSHGGSPGFKKVPNYNFASCLCINDQVVHTPPSEQVLAEGDIFTIDCGVYFKGFHTDAADTFIVGDTKDRAKQVFLNAGKETLDHAIAQAHVGNRIGHISQTIDIKIKQTGYSIIKELTGHGIGRDLHEDPMIPGFLNEPIENTPQIVPGMVLAIEVIYAEKSERIKSEEGSRWSLVTEKNDISACFEATIAVTETKTLILT</sequence>
<dbReference type="PRINTS" id="PR00599">
    <property type="entry name" value="MAPEPTIDASE"/>
</dbReference>
<dbReference type="GO" id="GO:0046872">
    <property type="term" value="F:metal ion binding"/>
    <property type="evidence" value="ECO:0007669"/>
    <property type="project" value="UniProtKB-KW"/>
</dbReference>
<dbReference type="SUPFAM" id="SSF55920">
    <property type="entry name" value="Creatinase/aminopeptidase"/>
    <property type="match status" value="1"/>
</dbReference>
<comment type="similarity">
    <text evidence="6">Belongs to the peptidase M24A family.</text>
</comment>
<keyword evidence="3 6" id="KW-0645">Protease</keyword>
<evidence type="ECO:0000259" key="7">
    <source>
        <dbReference type="Pfam" id="PF00557"/>
    </source>
</evidence>
<gene>
    <name evidence="8" type="ORF">A3H78_03350</name>
</gene>
<dbReference type="InterPro" id="IPR002467">
    <property type="entry name" value="Pept_M24A_MAP1"/>
</dbReference>
<accession>A0A1F7JCH4</accession>
<dbReference type="EC" id="3.4.11.18" evidence="6"/>
<dbReference type="InterPro" id="IPR036005">
    <property type="entry name" value="Creatinase/aminopeptidase-like"/>
</dbReference>
<dbReference type="AlphaFoldDB" id="A0A1F7JCH4"/>
<keyword evidence="2 6" id="KW-0031">Aminopeptidase</keyword>
<dbReference type="Proteomes" id="UP000177418">
    <property type="component" value="Unassembled WGS sequence"/>
</dbReference>
<dbReference type="PANTHER" id="PTHR43330:SF27">
    <property type="entry name" value="METHIONINE AMINOPEPTIDASE"/>
    <property type="match status" value="1"/>
</dbReference>